<organism evidence="3 4">
    <name type="scientific">Trichomonas vaginalis (strain ATCC PRA-98 / G3)</name>
    <dbReference type="NCBI Taxonomy" id="412133"/>
    <lineage>
        <taxon>Eukaryota</taxon>
        <taxon>Metamonada</taxon>
        <taxon>Parabasalia</taxon>
        <taxon>Trichomonadida</taxon>
        <taxon>Trichomonadidae</taxon>
        <taxon>Trichomonas</taxon>
    </lineage>
</organism>
<reference evidence="3" key="2">
    <citation type="journal article" date="2007" name="Science">
        <title>Draft genome sequence of the sexually transmitted pathogen Trichomonas vaginalis.</title>
        <authorList>
            <person name="Carlton J.M."/>
            <person name="Hirt R.P."/>
            <person name="Silva J.C."/>
            <person name="Delcher A.L."/>
            <person name="Schatz M."/>
            <person name="Zhao Q."/>
            <person name="Wortman J.R."/>
            <person name="Bidwell S.L."/>
            <person name="Alsmark U.C.M."/>
            <person name="Besteiro S."/>
            <person name="Sicheritz-Ponten T."/>
            <person name="Noel C.J."/>
            <person name="Dacks J.B."/>
            <person name="Foster P.G."/>
            <person name="Simillion C."/>
            <person name="Van de Peer Y."/>
            <person name="Miranda-Saavedra D."/>
            <person name="Barton G.J."/>
            <person name="Westrop G.D."/>
            <person name="Mueller S."/>
            <person name="Dessi D."/>
            <person name="Fiori P.L."/>
            <person name="Ren Q."/>
            <person name="Paulsen I."/>
            <person name="Zhang H."/>
            <person name="Bastida-Corcuera F.D."/>
            <person name="Simoes-Barbosa A."/>
            <person name="Brown M.T."/>
            <person name="Hayes R.D."/>
            <person name="Mukherjee M."/>
            <person name="Okumura C.Y."/>
            <person name="Schneider R."/>
            <person name="Smith A.J."/>
            <person name="Vanacova S."/>
            <person name="Villalvazo M."/>
            <person name="Haas B.J."/>
            <person name="Pertea M."/>
            <person name="Feldblyum T.V."/>
            <person name="Utterback T.R."/>
            <person name="Shu C.L."/>
            <person name="Osoegawa K."/>
            <person name="de Jong P.J."/>
            <person name="Hrdy I."/>
            <person name="Horvathova L."/>
            <person name="Zubacova Z."/>
            <person name="Dolezal P."/>
            <person name="Malik S.B."/>
            <person name="Logsdon J.M. Jr."/>
            <person name="Henze K."/>
            <person name="Gupta A."/>
            <person name="Wang C.C."/>
            <person name="Dunne R.L."/>
            <person name="Upcroft J.A."/>
            <person name="Upcroft P."/>
            <person name="White O."/>
            <person name="Salzberg S.L."/>
            <person name="Tang P."/>
            <person name="Chiu C.-H."/>
            <person name="Lee Y.-S."/>
            <person name="Embley T.M."/>
            <person name="Coombs G.H."/>
            <person name="Mottram J.C."/>
            <person name="Tachezy J."/>
            <person name="Fraser-Liggett C.M."/>
            <person name="Johnson P.J."/>
        </authorList>
    </citation>
    <scope>NUCLEOTIDE SEQUENCE [LARGE SCALE GENOMIC DNA]</scope>
    <source>
        <strain evidence="3">G3</strain>
    </source>
</reference>
<gene>
    <name evidence="3" type="ORF">TVAG_189770</name>
</gene>
<proteinExistence type="predicted"/>
<feature type="region of interest" description="Disordered" evidence="1">
    <location>
        <begin position="1"/>
        <end position="76"/>
    </location>
</feature>
<evidence type="ECO:0000256" key="2">
    <source>
        <dbReference type="SAM" id="Phobius"/>
    </source>
</evidence>
<keyword evidence="2" id="KW-0472">Membrane</keyword>
<feature type="transmembrane region" description="Helical" evidence="2">
    <location>
        <begin position="97"/>
        <end position="116"/>
    </location>
</feature>
<keyword evidence="2" id="KW-0812">Transmembrane</keyword>
<dbReference type="InParanoid" id="A2DKA9"/>
<evidence type="ECO:0000256" key="1">
    <source>
        <dbReference type="SAM" id="MobiDB-lite"/>
    </source>
</evidence>
<keyword evidence="4" id="KW-1185">Reference proteome</keyword>
<reference evidence="3" key="1">
    <citation type="submission" date="2006-10" db="EMBL/GenBank/DDBJ databases">
        <authorList>
            <person name="Amadeo P."/>
            <person name="Zhao Q."/>
            <person name="Wortman J."/>
            <person name="Fraser-Liggett C."/>
            <person name="Carlton J."/>
        </authorList>
    </citation>
    <scope>NUCLEOTIDE SEQUENCE</scope>
    <source>
        <strain evidence="3">G3</strain>
    </source>
</reference>
<sequence>MRKEETKSDTKEVKSDKVEVSEETKKETPTPTKEPVDPIVVNIRKASSIHPTATETPEDAEEAEPTPTEKIRHYRRPTIVQPPSLWEDLMSHSGTSVIIGICVFLSISVYAIYAFVIKPNRTQKHALPFLLKQKDGNNNNTSSFDIERGDLVRTEGRTF</sequence>
<accession>A2DKA9</accession>
<evidence type="ECO:0000313" key="3">
    <source>
        <dbReference type="EMBL" id="EAY19086.1"/>
    </source>
</evidence>
<dbReference type="VEuPathDB" id="TrichDB:TVAGG3_0995910"/>
<keyword evidence="2" id="KW-1133">Transmembrane helix</keyword>
<name>A2DKA9_TRIV3</name>
<dbReference type="EMBL" id="DS113211">
    <property type="protein sequence ID" value="EAY19086.1"/>
    <property type="molecule type" value="Genomic_DNA"/>
</dbReference>
<dbReference type="Proteomes" id="UP000001542">
    <property type="component" value="Unassembled WGS sequence"/>
</dbReference>
<protein>
    <submittedName>
        <fullName evidence="3">Uncharacterized protein</fullName>
    </submittedName>
</protein>
<feature type="compositionally biased region" description="Basic and acidic residues" evidence="1">
    <location>
        <begin position="1"/>
        <end position="28"/>
    </location>
</feature>
<evidence type="ECO:0000313" key="4">
    <source>
        <dbReference type="Proteomes" id="UP000001542"/>
    </source>
</evidence>
<dbReference type="AlphaFoldDB" id="A2DKA9"/>
<dbReference type="VEuPathDB" id="TrichDB:TVAG_189770"/>